<evidence type="ECO:0000313" key="2">
    <source>
        <dbReference type="Proteomes" id="UP001172102"/>
    </source>
</evidence>
<evidence type="ECO:0000313" key="1">
    <source>
        <dbReference type="EMBL" id="KAK0730169.1"/>
    </source>
</evidence>
<dbReference type="Proteomes" id="UP001172102">
    <property type="component" value="Unassembled WGS sequence"/>
</dbReference>
<sequence length="177" mass="20448">MSIYKTDAVFIYKAAFDFGIIKGLMYVGPMEYQLEKTLEWCEEDEPPVATRGDGRRRPDIRGTWEKLFPRMVFRDVSMGEIHRVMQKGAIEFKNDHFSFTGIADMAGIGRGVSFTAVHVTPNRKCIRCQSLCDIYVHGDYLLRVDVAWRLSCRVCKCCSRIYVLDSFCSCPMRHIHD</sequence>
<keyword evidence="2" id="KW-1185">Reference proteome</keyword>
<accession>A0AA40B9M6</accession>
<comment type="caution">
    <text evidence="1">The sequence shown here is derived from an EMBL/GenBank/DDBJ whole genome shotgun (WGS) entry which is preliminary data.</text>
</comment>
<protein>
    <submittedName>
        <fullName evidence="1">Uncharacterized protein</fullName>
    </submittedName>
</protein>
<gene>
    <name evidence="1" type="ORF">B0H67DRAFT_25117</name>
</gene>
<proteinExistence type="predicted"/>
<name>A0AA40B9M6_9PEZI</name>
<organism evidence="1 2">
    <name type="scientific">Lasiosphaeris hirsuta</name>
    <dbReference type="NCBI Taxonomy" id="260670"/>
    <lineage>
        <taxon>Eukaryota</taxon>
        <taxon>Fungi</taxon>
        <taxon>Dikarya</taxon>
        <taxon>Ascomycota</taxon>
        <taxon>Pezizomycotina</taxon>
        <taxon>Sordariomycetes</taxon>
        <taxon>Sordariomycetidae</taxon>
        <taxon>Sordariales</taxon>
        <taxon>Lasiosphaeriaceae</taxon>
        <taxon>Lasiosphaeris</taxon>
    </lineage>
</organism>
<dbReference type="AlphaFoldDB" id="A0AA40B9M6"/>
<dbReference type="EMBL" id="JAUKUA010000001">
    <property type="protein sequence ID" value="KAK0730169.1"/>
    <property type="molecule type" value="Genomic_DNA"/>
</dbReference>
<reference evidence="1" key="1">
    <citation type="submission" date="2023-06" db="EMBL/GenBank/DDBJ databases">
        <title>Genome-scale phylogeny and comparative genomics of the fungal order Sordariales.</title>
        <authorList>
            <consortium name="Lawrence Berkeley National Laboratory"/>
            <person name="Hensen N."/>
            <person name="Bonometti L."/>
            <person name="Westerberg I."/>
            <person name="Brannstrom I.O."/>
            <person name="Guillou S."/>
            <person name="Cros-Aarteil S."/>
            <person name="Calhoun S."/>
            <person name="Haridas S."/>
            <person name="Kuo A."/>
            <person name="Mondo S."/>
            <person name="Pangilinan J."/>
            <person name="Riley R."/>
            <person name="Labutti K."/>
            <person name="Andreopoulos B."/>
            <person name="Lipzen A."/>
            <person name="Chen C."/>
            <person name="Yanf M."/>
            <person name="Daum C."/>
            <person name="Ng V."/>
            <person name="Clum A."/>
            <person name="Steindorff A."/>
            <person name="Ohm R."/>
            <person name="Martin F."/>
            <person name="Silar P."/>
            <person name="Natvig D."/>
            <person name="Lalanne C."/>
            <person name="Gautier V."/>
            <person name="Ament-Velasquez S.L."/>
            <person name="Kruys A."/>
            <person name="Hutchinson M.I."/>
            <person name="Powell A.J."/>
            <person name="Barry K."/>
            <person name="Miller A.N."/>
            <person name="Grigoriev I.V."/>
            <person name="Debuchy R."/>
            <person name="Gladieux P."/>
            <person name="Thoren M.H."/>
            <person name="Johannesson H."/>
        </authorList>
    </citation>
    <scope>NUCLEOTIDE SEQUENCE</scope>
    <source>
        <strain evidence="1">SMH4607-1</strain>
    </source>
</reference>